<feature type="non-terminal residue" evidence="2">
    <location>
        <position position="1"/>
    </location>
</feature>
<feature type="compositionally biased region" description="Gly residues" evidence="1">
    <location>
        <begin position="41"/>
        <end position="50"/>
    </location>
</feature>
<reference evidence="2" key="1">
    <citation type="submission" date="2020-02" db="EMBL/GenBank/DDBJ databases">
        <authorList>
            <person name="Meier V. D."/>
        </authorList>
    </citation>
    <scope>NUCLEOTIDE SEQUENCE</scope>
    <source>
        <strain evidence="2">AVDCRST_MAG25</strain>
    </source>
</reference>
<feature type="compositionally biased region" description="Basic and acidic residues" evidence="1">
    <location>
        <begin position="56"/>
        <end position="104"/>
    </location>
</feature>
<feature type="compositionally biased region" description="Basic and acidic residues" evidence="1">
    <location>
        <begin position="16"/>
        <end position="25"/>
    </location>
</feature>
<dbReference type="EMBL" id="CADCVI010000166">
    <property type="protein sequence ID" value="CAA9477974.1"/>
    <property type="molecule type" value="Genomic_DNA"/>
</dbReference>
<name>A0A6J4RNJ6_9ACTN</name>
<organism evidence="2">
    <name type="scientific">uncultured Rubrobacteraceae bacterium</name>
    <dbReference type="NCBI Taxonomy" id="349277"/>
    <lineage>
        <taxon>Bacteria</taxon>
        <taxon>Bacillati</taxon>
        <taxon>Actinomycetota</taxon>
        <taxon>Rubrobacteria</taxon>
        <taxon>Rubrobacterales</taxon>
        <taxon>Rubrobacteraceae</taxon>
        <taxon>environmental samples</taxon>
    </lineage>
</organism>
<feature type="region of interest" description="Disordered" evidence="1">
    <location>
        <begin position="1"/>
        <end position="182"/>
    </location>
</feature>
<accession>A0A6J4RNJ6</accession>
<gene>
    <name evidence="2" type="ORF">AVDCRST_MAG25-2571</name>
</gene>
<evidence type="ECO:0000256" key="1">
    <source>
        <dbReference type="SAM" id="MobiDB-lite"/>
    </source>
</evidence>
<feature type="non-terminal residue" evidence="2">
    <location>
        <position position="267"/>
    </location>
</feature>
<feature type="compositionally biased region" description="Basic and acidic residues" evidence="1">
    <location>
        <begin position="131"/>
        <end position="141"/>
    </location>
</feature>
<proteinExistence type="predicted"/>
<evidence type="ECO:0000313" key="2">
    <source>
        <dbReference type="EMBL" id="CAA9477974.1"/>
    </source>
</evidence>
<sequence>VGHSRRVGSLQARPLVCRDRGDKRARAGPRGHRRGPDHGGLQVGVRGGQGLPRPSRMPERGLRDGQPRREERRVPSLRGIFRDEGEGRDDLGPRRRGEGRHARLDQAGPRRGRGRPGALRLARFRVSRLGPRAEDTHDPPPHPRRPRHGPGREQPARRGRRHGDPAGAEGRHGPVGPPPRPLRLEHLGGTHRPLRHRVDHARPGRVAAILQHHRVRPGVREDLAARARQGGASAPRLVLAQARHHERVLPGFRQLRHLRQVALPEGL</sequence>
<protein>
    <submittedName>
        <fullName evidence="2">3',5'-cyclic-nucleotide phosphodiesterase</fullName>
    </submittedName>
</protein>
<feature type="compositionally biased region" description="Basic residues" evidence="1">
    <location>
        <begin position="26"/>
        <end position="35"/>
    </location>
</feature>
<dbReference type="AlphaFoldDB" id="A0A6J4RNJ6"/>